<dbReference type="InterPro" id="IPR057326">
    <property type="entry name" value="KR_dom"/>
</dbReference>
<gene>
    <name evidence="5" type="ORF">V4C55_03975</name>
</gene>
<dbReference type="Pfam" id="PF00106">
    <property type="entry name" value="adh_short"/>
    <property type="match status" value="1"/>
</dbReference>
<proteinExistence type="inferred from homology"/>
<sequence length="338" mass="36848">MRSSIRKSGKPGTVVITGATAGVGRAAAMEFARHGADVALLARDPDALQDTAQEIRATGVRVLSIKVDVSDADAVEAAAASVESRLGPIDVWVNNAMVTAFAPIDELAHKDFARITDVTYHGYVWGTMAALKRMTARDRGVIVQVGSALAYRSIPLQSAYCGAKHAIRGFTDALRCELYHRKSRIHVTMVQMPALNTPQFDWAANQMPHAPKPVAPIFQPEVAARAIYWAATHRRREVWVGSSSIKAIVANQWIPGWLDRYLGRTGIDAQQDDSRPARPAQPSNLWRPVSDLHRMHGRFDAQASPTSPALWLDTHRGLAMLAVAGLAALCVGAARRRW</sequence>
<dbReference type="InterPro" id="IPR020904">
    <property type="entry name" value="Sc_DH/Rdtase_CS"/>
</dbReference>
<protein>
    <submittedName>
        <fullName evidence="5">SDR family oxidoreductase</fullName>
    </submittedName>
</protein>
<comment type="caution">
    <text evidence="5">The sequence shown here is derived from an EMBL/GenBank/DDBJ whole genome shotgun (WGS) entry which is preliminary data.</text>
</comment>
<dbReference type="PRINTS" id="PR00080">
    <property type="entry name" value="SDRFAMILY"/>
</dbReference>
<evidence type="ECO:0000256" key="2">
    <source>
        <dbReference type="ARBA" id="ARBA00023002"/>
    </source>
</evidence>
<dbReference type="NCBIfam" id="NF005495">
    <property type="entry name" value="PRK07109.1"/>
    <property type="match status" value="1"/>
</dbReference>
<comment type="similarity">
    <text evidence="1 3">Belongs to the short-chain dehydrogenases/reductases (SDR) family.</text>
</comment>
<evidence type="ECO:0000259" key="4">
    <source>
        <dbReference type="SMART" id="SM00822"/>
    </source>
</evidence>
<name>A0ABU9Q609_9BURK</name>
<evidence type="ECO:0000256" key="1">
    <source>
        <dbReference type="ARBA" id="ARBA00006484"/>
    </source>
</evidence>
<evidence type="ECO:0000313" key="5">
    <source>
        <dbReference type="EMBL" id="MEM5284847.1"/>
    </source>
</evidence>
<dbReference type="Gene3D" id="3.40.50.720">
    <property type="entry name" value="NAD(P)-binding Rossmann-like Domain"/>
    <property type="match status" value="1"/>
</dbReference>
<dbReference type="Proteomes" id="UP001494588">
    <property type="component" value="Unassembled WGS sequence"/>
</dbReference>
<keyword evidence="2" id="KW-0560">Oxidoreductase</keyword>
<keyword evidence="6" id="KW-1185">Reference proteome</keyword>
<dbReference type="SMART" id="SM00822">
    <property type="entry name" value="PKS_KR"/>
    <property type="match status" value="1"/>
</dbReference>
<reference evidence="5 6" key="1">
    <citation type="submission" date="2024-01" db="EMBL/GenBank/DDBJ databases">
        <title>The diversity of rhizobia nodulating Mimosa spp. in eleven states of Brazil covering several biomes is determined by host plant, location, and edaphic factors.</title>
        <authorList>
            <person name="Rouws L."/>
            <person name="Barauna A."/>
            <person name="Beukes C."/>
            <person name="De Faria S.M."/>
            <person name="Gross E."/>
            <person name="Dos Reis Junior F.B."/>
            <person name="Simon M."/>
            <person name="Maluk M."/>
            <person name="Odee D.W."/>
            <person name="Kenicer G."/>
            <person name="Young J.P.W."/>
            <person name="Reis V.M."/>
            <person name="Zilli J."/>
            <person name="James E.K."/>
        </authorList>
    </citation>
    <scope>NUCLEOTIDE SEQUENCE [LARGE SCALE GENOMIC DNA]</scope>
    <source>
        <strain evidence="5 6">JPY77</strain>
    </source>
</reference>
<dbReference type="PROSITE" id="PS00061">
    <property type="entry name" value="ADH_SHORT"/>
    <property type="match status" value="1"/>
</dbReference>
<organism evidence="5 6">
    <name type="scientific">Paraburkholderia sabiae</name>
    <dbReference type="NCBI Taxonomy" id="273251"/>
    <lineage>
        <taxon>Bacteria</taxon>
        <taxon>Pseudomonadati</taxon>
        <taxon>Pseudomonadota</taxon>
        <taxon>Betaproteobacteria</taxon>
        <taxon>Burkholderiales</taxon>
        <taxon>Burkholderiaceae</taxon>
        <taxon>Paraburkholderia</taxon>
    </lineage>
</organism>
<feature type="domain" description="Ketoreductase" evidence="4">
    <location>
        <begin position="12"/>
        <end position="198"/>
    </location>
</feature>
<dbReference type="PANTHER" id="PTHR44196:SF1">
    <property type="entry name" value="DEHYDROGENASE_REDUCTASE SDR FAMILY MEMBER 7B"/>
    <property type="match status" value="1"/>
</dbReference>
<evidence type="ECO:0000313" key="6">
    <source>
        <dbReference type="Proteomes" id="UP001494588"/>
    </source>
</evidence>
<dbReference type="PRINTS" id="PR00081">
    <property type="entry name" value="GDHRDH"/>
</dbReference>
<dbReference type="InterPro" id="IPR002347">
    <property type="entry name" value="SDR_fam"/>
</dbReference>
<dbReference type="SUPFAM" id="SSF51735">
    <property type="entry name" value="NAD(P)-binding Rossmann-fold domains"/>
    <property type="match status" value="1"/>
</dbReference>
<evidence type="ECO:0000256" key="3">
    <source>
        <dbReference type="RuleBase" id="RU000363"/>
    </source>
</evidence>
<dbReference type="RefSeq" id="WP_233471745.1">
    <property type="nucleotide sequence ID" value="NZ_CAJHCS010000005.1"/>
</dbReference>
<accession>A0ABU9Q609</accession>
<dbReference type="PANTHER" id="PTHR44196">
    <property type="entry name" value="DEHYDROGENASE/REDUCTASE SDR FAMILY MEMBER 7B"/>
    <property type="match status" value="1"/>
</dbReference>
<dbReference type="InterPro" id="IPR036291">
    <property type="entry name" value="NAD(P)-bd_dom_sf"/>
</dbReference>
<dbReference type="EMBL" id="JAZHGC010000003">
    <property type="protein sequence ID" value="MEM5284847.1"/>
    <property type="molecule type" value="Genomic_DNA"/>
</dbReference>